<dbReference type="AlphaFoldDB" id="A0A177P0D7"/>
<keyword evidence="3" id="KW-1185">Reference proteome</keyword>
<feature type="signal peptide" evidence="1">
    <location>
        <begin position="1"/>
        <end position="27"/>
    </location>
</feature>
<accession>A0A177P0D7</accession>
<evidence type="ECO:0000313" key="2">
    <source>
        <dbReference type="EMBL" id="OAI23641.1"/>
    </source>
</evidence>
<evidence type="ECO:0000313" key="3">
    <source>
        <dbReference type="Proteomes" id="UP000077628"/>
    </source>
</evidence>
<feature type="chain" id="PRO_5008069789" description="PEP-CTERM protein-sorting domain-containing protein" evidence="1">
    <location>
        <begin position="28"/>
        <end position="350"/>
    </location>
</feature>
<sequence>MQHKLFKQSASATLAALLAGPFGAASAGTLSVDSVADTYLNSDPVLSNRDWSNFGAMGISANLANPAKGMTTPRTMDALIAYDTAAIKSGFDAEFGAGNWHVTDVKVKWYSNYDILGVAPTNPQLNVPAAGAFHISLLTDNGWFDAASAGDKGFANTDLNWDSVFGAGGKYGKLLDGAQVLGTYSYGGGNFNGGNNCLNEVCAPRFWDLGANADLYDSIANGGFVSLFGSAADSNVSYIVSQRSAAGAHPQLFVSAAAGVAAVPLPAGLSLFLSGGLSLLGIGRRRGPLVPSKVQVGPAHNAPALWANEKSRSPFDKALPSAAEGLRTNGVLYRPTALSRIISNTLERCS</sequence>
<evidence type="ECO:0000256" key="1">
    <source>
        <dbReference type="SAM" id="SignalP"/>
    </source>
</evidence>
<dbReference type="STRING" id="702114.A1355_21505"/>
<dbReference type="Proteomes" id="UP000077628">
    <property type="component" value="Unassembled WGS sequence"/>
</dbReference>
<name>A0A177P0D7_9GAMM</name>
<protein>
    <recommendedName>
        <fullName evidence="4">PEP-CTERM protein-sorting domain-containing protein</fullName>
    </recommendedName>
</protein>
<keyword evidence="1" id="KW-0732">Signal</keyword>
<comment type="caution">
    <text evidence="2">The sequence shown here is derived from an EMBL/GenBank/DDBJ whole genome shotgun (WGS) entry which is preliminary data.</text>
</comment>
<organism evidence="2 3">
    <name type="scientific">Methylomonas koyamae</name>
    <dbReference type="NCBI Taxonomy" id="702114"/>
    <lineage>
        <taxon>Bacteria</taxon>
        <taxon>Pseudomonadati</taxon>
        <taxon>Pseudomonadota</taxon>
        <taxon>Gammaproteobacteria</taxon>
        <taxon>Methylococcales</taxon>
        <taxon>Methylococcaceae</taxon>
        <taxon>Methylomonas</taxon>
    </lineage>
</organism>
<proteinExistence type="predicted"/>
<dbReference type="RefSeq" id="WP_064025866.1">
    <property type="nucleotide sequence ID" value="NZ_LUUK01000057.1"/>
</dbReference>
<dbReference type="EMBL" id="LUUK01000057">
    <property type="protein sequence ID" value="OAI23641.1"/>
    <property type="molecule type" value="Genomic_DNA"/>
</dbReference>
<evidence type="ECO:0008006" key="4">
    <source>
        <dbReference type="Google" id="ProtNLM"/>
    </source>
</evidence>
<gene>
    <name evidence="2" type="ORF">A1355_21505</name>
</gene>
<reference evidence="3" key="1">
    <citation type="submission" date="2016-03" db="EMBL/GenBank/DDBJ databases">
        <authorList>
            <person name="Heylen K."/>
            <person name="De Vos P."/>
            <person name="Vekeman B."/>
        </authorList>
    </citation>
    <scope>NUCLEOTIDE SEQUENCE [LARGE SCALE GENOMIC DNA]</scope>
    <source>
        <strain evidence="3">R-45383</strain>
    </source>
</reference>